<proteinExistence type="inferred from homology"/>
<sequence>MMIIIFIFGLLASSISAQLTHGQSRVLYETFDGPSLNTTIWNNGYPWGSYYNHRANTTPRQAKITPDGFLNITAMKERTITLGLMTEYGPIDLDFTSGAINSNGKFCMKNGFIDISLRTPQSGSTWPSVFLVPEDGGQVPMLTVMEVSNSRTRYSYGFKYTNDKNEVEEISFVADNIQTSDGIHRYGLDWGYDQITWYYDDKWVNTQTKSDELRQVDNMCLVISLGVGGKSKETPIAPQDYPAVMSVDLLEIWQPKYDGFYKFQNVQTGLLLEINSATHNWGEQVLQWHDNGGDWQIWHVQYAGHGQYRLIVAHSRLGLDSDNWGTDDGTKLIQWPYHSGNNQLWKIQVIWHVQYAGHGQYRLIVAHSRLGLDSDNWGTDDGTKLIQWPYHSGNNQLWKIQVVDENTPDIVQLINVHTLTNSDAGKMISVPANDVSAGVQLHLWRDLNSNLQKWKMIRL</sequence>
<dbReference type="Pfam" id="PF00722">
    <property type="entry name" value="Glyco_hydro_16"/>
    <property type="match status" value="1"/>
</dbReference>
<feature type="chain" id="PRO_5032559930" description="GH16 domain-containing protein" evidence="2">
    <location>
        <begin position="18"/>
        <end position="459"/>
    </location>
</feature>
<dbReference type="InterPro" id="IPR000757">
    <property type="entry name" value="Beta-glucanase-like"/>
</dbReference>
<dbReference type="OrthoDB" id="26589at2759"/>
<dbReference type="InterPro" id="IPR013320">
    <property type="entry name" value="ConA-like_dom_sf"/>
</dbReference>
<dbReference type="InterPro" id="IPR035992">
    <property type="entry name" value="Ricin_B-like_lectins"/>
</dbReference>
<dbReference type="Gene3D" id="2.60.120.200">
    <property type="match status" value="1"/>
</dbReference>
<dbReference type="Pfam" id="PF14200">
    <property type="entry name" value="RicinB_lectin_2"/>
    <property type="match status" value="2"/>
</dbReference>
<dbReference type="InterPro" id="IPR000772">
    <property type="entry name" value="Ricin_B_lectin"/>
</dbReference>
<dbReference type="GO" id="GO:0005975">
    <property type="term" value="P:carbohydrate metabolic process"/>
    <property type="evidence" value="ECO:0007669"/>
    <property type="project" value="InterPro"/>
</dbReference>
<gene>
    <name evidence="4" type="ORF">VCS650_LOCUS17787</name>
</gene>
<protein>
    <recommendedName>
        <fullName evidence="3">GH16 domain-containing protein</fullName>
    </recommendedName>
</protein>
<dbReference type="Gene3D" id="2.80.10.50">
    <property type="match status" value="2"/>
</dbReference>
<dbReference type="CDD" id="cd00161">
    <property type="entry name" value="beta-trefoil_Ricin-like"/>
    <property type="match status" value="2"/>
</dbReference>
<evidence type="ECO:0000259" key="3">
    <source>
        <dbReference type="PROSITE" id="PS51762"/>
    </source>
</evidence>
<dbReference type="PROSITE" id="PS50231">
    <property type="entry name" value="RICIN_B_LECTIN"/>
    <property type="match status" value="2"/>
</dbReference>
<keyword evidence="2" id="KW-0732">Signal</keyword>
<dbReference type="GO" id="GO:0004553">
    <property type="term" value="F:hydrolase activity, hydrolyzing O-glycosyl compounds"/>
    <property type="evidence" value="ECO:0007669"/>
    <property type="project" value="InterPro"/>
</dbReference>
<dbReference type="PANTHER" id="PTHR10963:SF55">
    <property type="entry name" value="GLYCOSIDE HYDROLASE FAMILY 16 PROTEIN"/>
    <property type="match status" value="1"/>
</dbReference>
<comment type="caution">
    <text evidence="4">The sequence shown here is derived from an EMBL/GenBank/DDBJ whole genome shotgun (WGS) entry which is preliminary data.</text>
</comment>
<accession>A0A814KX80</accession>
<dbReference type="Proteomes" id="UP000663891">
    <property type="component" value="Unassembled WGS sequence"/>
</dbReference>
<organism evidence="4 5">
    <name type="scientific">Adineta steineri</name>
    <dbReference type="NCBI Taxonomy" id="433720"/>
    <lineage>
        <taxon>Eukaryota</taxon>
        <taxon>Metazoa</taxon>
        <taxon>Spiralia</taxon>
        <taxon>Gnathifera</taxon>
        <taxon>Rotifera</taxon>
        <taxon>Eurotatoria</taxon>
        <taxon>Bdelloidea</taxon>
        <taxon>Adinetida</taxon>
        <taxon>Adinetidae</taxon>
        <taxon>Adineta</taxon>
    </lineage>
</organism>
<dbReference type="AlphaFoldDB" id="A0A814KX80"/>
<dbReference type="SUPFAM" id="SSF50370">
    <property type="entry name" value="Ricin B-like lectins"/>
    <property type="match status" value="1"/>
</dbReference>
<evidence type="ECO:0000256" key="1">
    <source>
        <dbReference type="ARBA" id="ARBA00006865"/>
    </source>
</evidence>
<feature type="signal peptide" evidence="2">
    <location>
        <begin position="1"/>
        <end position="17"/>
    </location>
</feature>
<feature type="domain" description="GH16" evidence="3">
    <location>
        <begin position="21"/>
        <end position="258"/>
    </location>
</feature>
<dbReference type="PANTHER" id="PTHR10963">
    <property type="entry name" value="GLYCOSYL HYDROLASE-RELATED"/>
    <property type="match status" value="1"/>
</dbReference>
<dbReference type="InterPro" id="IPR050546">
    <property type="entry name" value="Glycosyl_Hydrlase_16"/>
</dbReference>
<dbReference type="SUPFAM" id="SSF49899">
    <property type="entry name" value="Concanavalin A-like lectins/glucanases"/>
    <property type="match status" value="1"/>
</dbReference>
<reference evidence="4" key="1">
    <citation type="submission" date="2021-02" db="EMBL/GenBank/DDBJ databases">
        <authorList>
            <person name="Nowell W R."/>
        </authorList>
    </citation>
    <scope>NUCLEOTIDE SEQUENCE</scope>
</reference>
<evidence type="ECO:0000313" key="5">
    <source>
        <dbReference type="Proteomes" id="UP000663891"/>
    </source>
</evidence>
<name>A0A814KX80_9BILA</name>
<dbReference type="EMBL" id="CAJNON010000166">
    <property type="protein sequence ID" value="CAF1058143.1"/>
    <property type="molecule type" value="Genomic_DNA"/>
</dbReference>
<evidence type="ECO:0000256" key="2">
    <source>
        <dbReference type="SAM" id="SignalP"/>
    </source>
</evidence>
<evidence type="ECO:0000313" key="4">
    <source>
        <dbReference type="EMBL" id="CAF1058143.1"/>
    </source>
</evidence>
<comment type="similarity">
    <text evidence="1">Belongs to the glycosyl hydrolase 16 family.</text>
</comment>
<dbReference type="PROSITE" id="PS51762">
    <property type="entry name" value="GH16_2"/>
    <property type="match status" value="1"/>
</dbReference>